<accession>A0A495BK75</accession>
<reference evidence="8 9" key="1">
    <citation type="submission" date="2018-10" db="EMBL/GenBank/DDBJ databases">
        <title>Genomic Encyclopedia of Type Strains, Phase IV (KMG-IV): sequencing the most valuable type-strain genomes for metagenomic binning, comparative biology and taxonomic classification.</title>
        <authorList>
            <person name="Goeker M."/>
        </authorList>
    </citation>
    <scope>NUCLEOTIDE SEQUENCE [LARGE SCALE GENOMIC DNA]</scope>
    <source>
        <strain evidence="8 9">DSM 3303</strain>
    </source>
</reference>
<name>A0A495BK75_VOGIN</name>
<dbReference type="PANTHER" id="PTHR30086:SF20">
    <property type="entry name" value="ARGININE EXPORTER PROTEIN ARGO-RELATED"/>
    <property type="match status" value="1"/>
</dbReference>
<reference evidence="7 10" key="2">
    <citation type="submission" date="2023-01" db="EMBL/GenBank/DDBJ databases">
        <title>Novel species of the genus Vogesella isolated from rivers.</title>
        <authorList>
            <person name="Lu H."/>
        </authorList>
    </citation>
    <scope>NUCLEOTIDE SEQUENCE [LARGE SCALE GENOMIC DNA]</scope>
    <source>
        <strain evidence="7 10">SH7W</strain>
    </source>
</reference>
<keyword evidence="5 6" id="KW-0472">Membrane</keyword>
<evidence type="ECO:0000313" key="10">
    <source>
        <dbReference type="Proteomes" id="UP001221566"/>
    </source>
</evidence>
<evidence type="ECO:0000256" key="1">
    <source>
        <dbReference type="ARBA" id="ARBA00004651"/>
    </source>
</evidence>
<proteinExistence type="predicted"/>
<sequence length="192" mass="20761">MSLYLSMSLFALAASISPGPVNLLGLAHGVQYGFRASLRHVTGATMGFTLLLLLIGLGLHEVLTRWPLVTTAIKWAGAAFLLYMAWKLFRADGALGDQRAGQAPSYWQGALMQWLNPKAWLAAVAGMGAFAGGDSLLVWQFSALYWAICYLSLACWAYAGAALGQYLHSAARIRLLNRLLAVLLLLSTVLLF</sequence>
<dbReference type="GO" id="GO:0015171">
    <property type="term" value="F:amino acid transmembrane transporter activity"/>
    <property type="evidence" value="ECO:0007669"/>
    <property type="project" value="TreeGrafter"/>
</dbReference>
<comment type="subcellular location">
    <subcellularLocation>
        <location evidence="1">Cell membrane</location>
        <topology evidence="1">Multi-pass membrane protein</topology>
    </subcellularLocation>
</comment>
<dbReference type="Pfam" id="PF01810">
    <property type="entry name" value="LysE"/>
    <property type="match status" value="1"/>
</dbReference>
<feature type="transmembrane region" description="Helical" evidence="6">
    <location>
        <begin position="175"/>
        <end position="191"/>
    </location>
</feature>
<dbReference type="RefSeq" id="WP_047965869.1">
    <property type="nucleotide sequence ID" value="NZ_JAQQKY010000001.1"/>
</dbReference>
<dbReference type="EMBL" id="RBID01000013">
    <property type="protein sequence ID" value="RKQ60156.1"/>
    <property type="molecule type" value="Genomic_DNA"/>
</dbReference>
<dbReference type="AlphaFoldDB" id="A0A495BK75"/>
<comment type="caution">
    <text evidence="8">The sequence shown here is derived from an EMBL/GenBank/DDBJ whole genome shotgun (WGS) entry which is preliminary data.</text>
</comment>
<dbReference type="InterPro" id="IPR001123">
    <property type="entry name" value="LeuE-type"/>
</dbReference>
<evidence type="ECO:0000256" key="5">
    <source>
        <dbReference type="ARBA" id="ARBA00023136"/>
    </source>
</evidence>
<evidence type="ECO:0000313" key="8">
    <source>
        <dbReference type="EMBL" id="RKQ60156.1"/>
    </source>
</evidence>
<dbReference type="Proteomes" id="UP001221566">
    <property type="component" value="Unassembled WGS sequence"/>
</dbReference>
<keyword evidence="4 6" id="KW-1133">Transmembrane helix</keyword>
<dbReference type="EMBL" id="JAQQKY010000001">
    <property type="protein sequence ID" value="MDC7689388.1"/>
    <property type="molecule type" value="Genomic_DNA"/>
</dbReference>
<keyword evidence="10" id="KW-1185">Reference proteome</keyword>
<evidence type="ECO:0000256" key="3">
    <source>
        <dbReference type="ARBA" id="ARBA00022692"/>
    </source>
</evidence>
<gene>
    <name evidence="8" type="ORF">C8E02_1500</name>
    <name evidence="7" type="ORF">PQU93_01110</name>
</gene>
<dbReference type="GO" id="GO:0005886">
    <property type="term" value="C:plasma membrane"/>
    <property type="evidence" value="ECO:0007669"/>
    <property type="project" value="UniProtKB-SubCell"/>
</dbReference>
<evidence type="ECO:0000256" key="6">
    <source>
        <dbReference type="SAM" id="Phobius"/>
    </source>
</evidence>
<protein>
    <submittedName>
        <fullName evidence="7">LysE family translocator</fullName>
    </submittedName>
    <submittedName>
        <fullName evidence="8">Threonine/homoserine/homoserine lactone efflux protein</fullName>
    </submittedName>
</protein>
<evidence type="ECO:0000256" key="4">
    <source>
        <dbReference type="ARBA" id="ARBA00022989"/>
    </source>
</evidence>
<evidence type="ECO:0000313" key="9">
    <source>
        <dbReference type="Proteomes" id="UP000279384"/>
    </source>
</evidence>
<dbReference type="Proteomes" id="UP000279384">
    <property type="component" value="Unassembled WGS sequence"/>
</dbReference>
<feature type="transmembrane region" description="Helical" evidence="6">
    <location>
        <begin position="66"/>
        <end position="86"/>
    </location>
</feature>
<dbReference type="GO" id="GO:0033228">
    <property type="term" value="P:cysteine export across plasma membrane"/>
    <property type="evidence" value="ECO:0007669"/>
    <property type="project" value="TreeGrafter"/>
</dbReference>
<keyword evidence="2" id="KW-1003">Cell membrane</keyword>
<organism evidence="8 9">
    <name type="scientific">Vogesella indigofera</name>
    <name type="common">Pseudomonas indigofera</name>
    <dbReference type="NCBI Taxonomy" id="45465"/>
    <lineage>
        <taxon>Bacteria</taxon>
        <taxon>Pseudomonadati</taxon>
        <taxon>Pseudomonadota</taxon>
        <taxon>Betaproteobacteria</taxon>
        <taxon>Neisseriales</taxon>
        <taxon>Chromobacteriaceae</taxon>
        <taxon>Vogesella</taxon>
    </lineage>
</organism>
<feature type="transmembrane region" description="Helical" evidence="6">
    <location>
        <begin position="39"/>
        <end position="59"/>
    </location>
</feature>
<keyword evidence="3 6" id="KW-0812">Transmembrane</keyword>
<dbReference type="PANTHER" id="PTHR30086">
    <property type="entry name" value="ARGININE EXPORTER PROTEIN ARGO"/>
    <property type="match status" value="1"/>
</dbReference>
<evidence type="ECO:0000313" key="7">
    <source>
        <dbReference type="EMBL" id="MDC7689388.1"/>
    </source>
</evidence>
<feature type="transmembrane region" description="Helical" evidence="6">
    <location>
        <begin position="143"/>
        <end position="163"/>
    </location>
</feature>
<evidence type="ECO:0000256" key="2">
    <source>
        <dbReference type="ARBA" id="ARBA00022475"/>
    </source>
</evidence>